<evidence type="ECO:0000256" key="2">
    <source>
        <dbReference type="PROSITE-ProRule" id="PRU00335"/>
    </source>
</evidence>
<reference evidence="5" key="1">
    <citation type="journal article" date="2019" name="Int. J. Syst. Evol. Microbiol.">
        <title>The Global Catalogue of Microorganisms (GCM) 10K type strain sequencing project: providing services to taxonomists for standard genome sequencing and annotation.</title>
        <authorList>
            <consortium name="The Broad Institute Genomics Platform"/>
            <consortium name="The Broad Institute Genome Sequencing Center for Infectious Disease"/>
            <person name="Wu L."/>
            <person name="Ma J."/>
        </authorList>
    </citation>
    <scope>NUCLEOTIDE SEQUENCE [LARGE SCALE GENOMIC DNA]</scope>
    <source>
        <strain evidence="5">CGMCC 1.12664</strain>
    </source>
</reference>
<evidence type="ECO:0000256" key="1">
    <source>
        <dbReference type="ARBA" id="ARBA00023125"/>
    </source>
</evidence>
<dbReference type="Proteomes" id="UP000612855">
    <property type="component" value="Unassembled WGS sequence"/>
</dbReference>
<dbReference type="PANTHER" id="PTHR30055">
    <property type="entry name" value="HTH-TYPE TRANSCRIPTIONAL REGULATOR RUTR"/>
    <property type="match status" value="1"/>
</dbReference>
<comment type="caution">
    <text evidence="4">The sequence shown here is derived from an EMBL/GenBank/DDBJ whole genome shotgun (WGS) entry which is preliminary data.</text>
</comment>
<dbReference type="InterPro" id="IPR001647">
    <property type="entry name" value="HTH_TetR"/>
</dbReference>
<dbReference type="Gene3D" id="1.10.357.10">
    <property type="entry name" value="Tetracycline Repressor, domain 2"/>
    <property type="match status" value="1"/>
</dbReference>
<accession>A0A917A814</accession>
<evidence type="ECO:0000313" key="5">
    <source>
        <dbReference type="Proteomes" id="UP000612855"/>
    </source>
</evidence>
<dbReference type="Pfam" id="PF00440">
    <property type="entry name" value="TetR_N"/>
    <property type="match status" value="1"/>
</dbReference>
<evidence type="ECO:0000259" key="3">
    <source>
        <dbReference type="PROSITE" id="PS50977"/>
    </source>
</evidence>
<dbReference type="RefSeq" id="WP_188477516.1">
    <property type="nucleotide sequence ID" value="NZ_BMFJ01000001.1"/>
</dbReference>
<dbReference type="PANTHER" id="PTHR30055:SF226">
    <property type="entry name" value="HTH-TYPE TRANSCRIPTIONAL REGULATOR PKSA"/>
    <property type="match status" value="1"/>
</dbReference>
<name>A0A917A814_9RHOB</name>
<dbReference type="PRINTS" id="PR00455">
    <property type="entry name" value="HTHTETR"/>
</dbReference>
<organism evidence="4 5">
    <name type="scientific">Primorskyibacter flagellatus</name>
    <dbReference type="NCBI Taxonomy" id="1387277"/>
    <lineage>
        <taxon>Bacteria</taxon>
        <taxon>Pseudomonadati</taxon>
        <taxon>Pseudomonadota</taxon>
        <taxon>Alphaproteobacteria</taxon>
        <taxon>Rhodobacterales</taxon>
        <taxon>Roseobacteraceae</taxon>
        <taxon>Primorskyibacter</taxon>
    </lineage>
</organism>
<proteinExistence type="predicted"/>
<dbReference type="EMBL" id="BMFJ01000001">
    <property type="protein sequence ID" value="GGE31755.1"/>
    <property type="molecule type" value="Genomic_DNA"/>
</dbReference>
<dbReference type="PROSITE" id="PS50977">
    <property type="entry name" value="HTH_TETR_2"/>
    <property type="match status" value="1"/>
</dbReference>
<dbReference type="AlphaFoldDB" id="A0A917A814"/>
<dbReference type="SUPFAM" id="SSF46689">
    <property type="entry name" value="Homeodomain-like"/>
    <property type="match status" value="1"/>
</dbReference>
<dbReference type="InterPro" id="IPR009057">
    <property type="entry name" value="Homeodomain-like_sf"/>
</dbReference>
<sequence length="196" mass="20929">MFLQLPDDIDEKQARILNAALGVFAAYGLKRSSMEDIAAAAGMSRAALYQHFRNKEDILSTGVRIFFAKAVEDLATALSSGATLEEAIRLGCFSTAGDMARFLLDSPHGEEMLQIKTGEIAALVAEGDARMHGVWTEWLRREAAAGRVRLPEGGAAAAATAIIAGQYGQKASATGYDDYVARLAVYADLMGRALRG</sequence>
<keyword evidence="5" id="KW-1185">Reference proteome</keyword>
<evidence type="ECO:0000313" key="4">
    <source>
        <dbReference type="EMBL" id="GGE31755.1"/>
    </source>
</evidence>
<dbReference type="GO" id="GO:0003700">
    <property type="term" value="F:DNA-binding transcription factor activity"/>
    <property type="evidence" value="ECO:0007669"/>
    <property type="project" value="TreeGrafter"/>
</dbReference>
<dbReference type="GO" id="GO:0000976">
    <property type="term" value="F:transcription cis-regulatory region binding"/>
    <property type="evidence" value="ECO:0007669"/>
    <property type="project" value="TreeGrafter"/>
</dbReference>
<dbReference type="InterPro" id="IPR050109">
    <property type="entry name" value="HTH-type_TetR-like_transc_reg"/>
</dbReference>
<feature type="domain" description="HTH tetR-type" evidence="3">
    <location>
        <begin position="10"/>
        <end position="70"/>
    </location>
</feature>
<keyword evidence="1 2" id="KW-0238">DNA-binding</keyword>
<gene>
    <name evidence="4" type="ORF">GCM10011360_19610</name>
</gene>
<protein>
    <recommendedName>
        <fullName evidence="3">HTH tetR-type domain-containing protein</fullName>
    </recommendedName>
</protein>
<feature type="DNA-binding region" description="H-T-H motif" evidence="2">
    <location>
        <begin position="33"/>
        <end position="52"/>
    </location>
</feature>